<reference evidence="1 2" key="1">
    <citation type="journal article" date="2021" name="bioRxiv">
        <title>The Gossypium anomalum genome as a resource for cotton improvement and evolutionary analysis of hybrid incompatibility.</title>
        <authorList>
            <person name="Grover C.E."/>
            <person name="Yuan D."/>
            <person name="Arick M.A."/>
            <person name="Miller E.R."/>
            <person name="Hu G."/>
            <person name="Peterson D.G."/>
            <person name="Wendel J.F."/>
            <person name="Udall J.A."/>
        </authorList>
    </citation>
    <scope>NUCLEOTIDE SEQUENCE [LARGE SCALE GENOMIC DNA]</scope>
    <source>
        <strain evidence="1">JFW-Udall</strain>
        <tissue evidence="1">Leaf</tissue>
    </source>
</reference>
<organism evidence="1 2">
    <name type="scientific">Gossypium anomalum</name>
    <dbReference type="NCBI Taxonomy" id="47600"/>
    <lineage>
        <taxon>Eukaryota</taxon>
        <taxon>Viridiplantae</taxon>
        <taxon>Streptophyta</taxon>
        <taxon>Embryophyta</taxon>
        <taxon>Tracheophyta</taxon>
        <taxon>Spermatophyta</taxon>
        <taxon>Magnoliopsida</taxon>
        <taxon>eudicotyledons</taxon>
        <taxon>Gunneridae</taxon>
        <taxon>Pentapetalae</taxon>
        <taxon>rosids</taxon>
        <taxon>malvids</taxon>
        <taxon>Malvales</taxon>
        <taxon>Malvaceae</taxon>
        <taxon>Malvoideae</taxon>
        <taxon>Gossypium</taxon>
    </lineage>
</organism>
<dbReference type="EMBL" id="JAHUZN010000001">
    <property type="protein sequence ID" value="KAG8503275.1"/>
    <property type="molecule type" value="Genomic_DNA"/>
</dbReference>
<protein>
    <recommendedName>
        <fullName evidence="3">Endonuclease/exonuclease/phosphatase domain-containing protein</fullName>
    </recommendedName>
</protein>
<accession>A0A8J5ZRN7</accession>
<evidence type="ECO:0000313" key="1">
    <source>
        <dbReference type="EMBL" id="KAG8503275.1"/>
    </source>
</evidence>
<dbReference type="PANTHER" id="PTHR33710:SF64">
    <property type="entry name" value="ENDONUCLEASE_EXONUCLEASE_PHOSPHATASE DOMAIN-CONTAINING PROTEIN"/>
    <property type="match status" value="1"/>
</dbReference>
<sequence>MDLKEKEKTKGGVEDSDRFQPLKSAIQGICMKKEEETERKLMDYISPGKAVAIRTMKLLCWNFHGLENPTVVLDLKQLLVANDPDWGLAMLWKEETKVDIQNYSKYYIDSVIKLEDQRQSGGTVNKMWIVGGDFNAVANNAEKEGGHKKSKALMDDFCNVVEELSLVDIKTVRGWYTWVNNREGSIIEKECLDRFKISANDVANSPYIATKVVHQSTLDHDSITLDTMGGKLRESDRYQGQLQI</sequence>
<dbReference type="AlphaFoldDB" id="A0A8J5ZRN7"/>
<dbReference type="PANTHER" id="PTHR33710">
    <property type="entry name" value="BNAC02G09200D PROTEIN"/>
    <property type="match status" value="1"/>
</dbReference>
<evidence type="ECO:0008006" key="3">
    <source>
        <dbReference type="Google" id="ProtNLM"/>
    </source>
</evidence>
<evidence type="ECO:0000313" key="2">
    <source>
        <dbReference type="Proteomes" id="UP000701853"/>
    </source>
</evidence>
<proteinExistence type="predicted"/>
<dbReference type="Proteomes" id="UP000701853">
    <property type="component" value="Chromosome 1"/>
</dbReference>
<gene>
    <name evidence="1" type="ORF">CXB51_001253</name>
</gene>
<dbReference type="Gene3D" id="3.60.10.10">
    <property type="entry name" value="Endonuclease/exonuclease/phosphatase"/>
    <property type="match status" value="1"/>
</dbReference>
<dbReference type="OrthoDB" id="986383at2759"/>
<keyword evidence="2" id="KW-1185">Reference proteome</keyword>
<comment type="caution">
    <text evidence="1">The sequence shown here is derived from an EMBL/GenBank/DDBJ whole genome shotgun (WGS) entry which is preliminary data.</text>
</comment>
<dbReference type="SUPFAM" id="SSF56219">
    <property type="entry name" value="DNase I-like"/>
    <property type="match status" value="1"/>
</dbReference>
<dbReference type="InterPro" id="IPR036691">
    <property type="entry name" value="Endo/exonu/phosph_ase_sf"/>
</dbReference>
<name>A0A8J5ZRN7_9ROSI</name>